<dbReference type="Pfam" id="PF03737">
    <property type="entry name" value="RraA-like"/>
    <property type="match status" value="1"/>
</dbReference>
<dbReference type="InterPro" id="IPR011234">
    <property type="entry name" value="Fumarylacetoacetase-like_C"/>
</dbReference>
<protein>
    <submittedName>
        <fullName evidence="3">Fumarylacetoacetate hydrolase family protein</fullName>
    </submittedName>
</protein>
<dbReference type="SUPFAM" id="SSF56529">
    <property type="entry name" value="FAH"/>
    <property type="match status" value="1"/>
</dbReference>
<keyword evidence="1" id="KW-0479">Metal-binding</keyword>
<accession>A0ABX0D5G3</accession>
<sequence>MISYLIAGTAGFRTTTTQECPVEQVTAATFKQAGKVVAVHVAYQSRADQRGRTPAKPSYFLKASSSLSPSGADIERPAGCELLAYEGEIALVIGTAARRVSPGDAWRHVGYVTASNDLGVYDLKYADKGSNVRSKSGDGFTPFGPALIPAADVDPSSLRVRTWLNGELVQSDTSAGLIFPFSQLVADLSQLMTLEPGDVILTGTPAGSSVAVPGDVIEVEVDDPAAGLSTGRLRTAVVQGSSELADFGNQPKATDTDRVDAWGSPEAAGLAPTGLSAELKRKLTSVGTATLSAQLRKRGLNNVSIDGLKSTRPELRIAGTARTLRFVPNREDLFKTHGGGFNAQKRIINDLHDGDVLVMEARGEPGTGTVGDILALRAQINGAAAIVTDGGVRDVAAVAALDMPTFFTGAHPAVLGRRHIPWDTDLTISCGGATVQPGDIIVGDADGLLVIPPSLAEEVADGAIAQEHEETFIAAMVAEGHSVEGLYPMNAAWKAQFAQWAQTHPNPAAQP</sequence>
<comment type="caution">
    <text evidence="3">The sequence shown here is derived from an EMBL/GenBank/DDBJ whole genome shotgun (WGS) entry which is preliminary data.</text>
</comment>
<dbReference type="InterPro" id="IPR036663">
    <property type="entry name" value="Fumarylacetoacetase_C_sf"/>
</dbReference>
<organism evidence="3 4">
    <name type="scientific">Arthrobacter silviterrae</name>
    <dbReference type="NCBI Taxonomy" id="2026658"/>
    <lineage>
        <taxon>Bacteria</taxon>
        <taxon>Bacillati</taxon>
        <taxon>Actinomycetota</taxon>
        <taxon>Actinomycetes</taxon>
        <taxon>Micrococcales</taxon>
        <taxon>Micrococcaceae</taxon>
        <taxon>Arthrobacter</taxon>
    </lineage>
</organism>
<dbReference type="InterPro" id="IPR036704">
    <property type="entry name" value="RraA/RraA-like_sf"/>
</dbReference>
<dbReference type="Proteomes" id="UP000479226">
    <property type="component" value="Unassembled WGS sequence"/>
</dbReference>
<dbReference type="InterPro" id="IPR005493">
    <property type="entry name" value="RraA/RraA-like"/>
</dbReference>
<dbReference type="NCBIfam" id="NF006093">
    <property type="entry name" value="PRK08245.1"/>
    <property type="match status" value="1"/>
</dbReference>
<dbReference type="Gene3D" id="3.50.30.40">
    <property type="entry name" value="Ribonuclease E inhibitor RraA/RraA-like"/>
    <property type="match status" value="1"/>
</dbReference>
<dbReference type="Pfam" id="PF01557">
    <property type="entry name" value="FAA_hydrolase"/>
    <property type="match status" value="1"/>
</dbReference>
<keyword evidence="4" id="KW-1185">Reference proteome</keyword>
<keyword evidence="3" id="KW-0378">Hydrolase</keyword>
<dbReference type="CDD" id="cd16841">
    <property type="entry name" value="RraA_family"/>
    <property type="match status" value="1"/>
</dbReference>
<dbReference type="EMBL" id="JAAKZI010000002">
    <property type="protein sequence ID" value="NGN82129.1"/>
    <property type="molecule type" value="Genomic_DNA"/>
</dbReference>
<reference evidence="3 4" key="1">
    <citation type="submission" date="2020-02" db="EMBL/GenBank/DDBJ databases">
        <title>Genome sequence of the type strain DSM 27180 of Arthrobacter silviterrae.</title>
        <authorList>
            <person name="Gao J."/>
            <person name="Sun J."/>
        </authorList>
    </citation>
    <scope>NUCLEOTIDE SEQUENCE [LARGE SCALE GENOMIC DNA]</scope>
    <source>
        <strain evidence="3 4">DSM 27180</strain>
    </source>
</reference>
<dbReference type="NCBIfam" id="NF009399">
    <property type="entry name" value="PRK12764.1"/>
    <property type="match status" value="1"/>
</dbReference>
<name>A0ABX0D5G3_9MICC</name>
<gene>
    <name evidence="3" type="ORF">G6N77_01425</name>
</gene>
<dbReference type="SUPFAM" id="SSF89562">
    <property type="entry name" value="RraA-like"/>
    <property type="match status" value="1"/>
</dbReference>
<dbReference type="Gene3D" id="3.90.850.10">
    <property type="entry name" value="Fumarylacetoacetase-like, C-terminal domain"/>
    <property type="match status" value="1"/>
</dbReference>
<dbReference type="PANTHER" id="PTHR11820">
    <property type="entry name" value="ACYLPYRUVASE"/>
    <property type="match status" value="1"/>
</dbReference>
<feature type="domain" description="Fumarylacetoacetase-like C-terminal" evidence="2">
    <location>
        <begin position="36"/>
        <end position="237"/>
    </location>
</feature>
<dbReference type="GO" id="GO:0016787">
    <property type="term" value="F:hydrolase activity"/>
    <property type="evidence" value="ECO:0007669"/>
    <property type="project" value="UniProtKB-KW"/>
</dbReference>
<evidence type="ECO:0000313" key="3">
    <source>
        <dbReference type="EMBL" id="NGN82129.1"/>
    </source>
</evidence>
<proteinExistence type="predicted"/>
<evidence type="ECO:0000256" key="1">
    <source>
        <dbReference type="ARBA" id="ARBA00022723"/>
    </source>
</evidence>
<evidence type="ECO:0000259" key="2">
    <source>
        <dbReference type="Pfam" id="PF01557"/>
    </source>
</evidence>
<evidence type="ECO:0000313" key="4">
    <source>
        <dbReference type="Proteomes" id="UP000479226"/>
    </source>
</evidence>